<evidence type="ECO:0000256" key="7">
    <source>
        <dbReference type="ARBA" id="ARBA00023180"/>
    </source>
</evidence>
<keyword evidence="13" id="KW-1185">Reference proteome</keyword>
<evidence type="ECO:0000256" key="2">
    <source>
        <dbReference type="ARBA" id="ARBA00022475"/>
    </source>
</evidence>
<feature type="compositionally biased region" description="Polar residues" evidence="8">
    <location>
        <begin position="332"/>
        <end position="343"/>
    </location>
</feature>
<keyword evidence="5 9" id="KW-0472">Membrane</keyword>
<dbReference type="GO" id="GO:0009617">
    <property type="term" value="P:response to bacterium"/>
    <property type="evidence" value="ECO:0007669"/>
    <property type="project" value="TreeGrafter"/>
</dbReference>
<dbReference type="PANTHER" id="PTHR19433">
    <property type="entry name" value="T-CELL RECEPTOR ALPHA CHAIN V REGION-RELATED"/>
    <property type="match status" value="1"/>
</dbReference>
<dbReference type="RefSeq" id="XP_023252412.1">
    <property type="nucleotide sequence ID" value="XM_023396644.1"/>
</dbReference>
<evidence type="ECO:0000256" key="4">
    <source>
        <dbReference type="ARBA" id="ARBA00022859"/>
    </source>
</evidence>
<protein>
    <submittedName>
        <fullName evidence="12">Immunoglobulin kappa light chain-like</fullName>
    </submittedName>
</protein>
<comment type="subcellular location">
    <subcellularLocation>
        <location evidence="1">Cell membrane</location>
    </subcellularLocation>
</comment>
<keyword evidence="7" id="KW-0325">Glycoprotein</keyword>
<proteinExistence type="predicted"/>
<dbReference type="PROSITE" id="PS50835">
    <property type="entry name" value="IG_LIKE"/>
    <property type="match status" value="2"/>
</dbReference>
<evidence type="ECO:0000256" key="10">
    <source>
        <dbReference type="SAM" id="SignalP"/>
    </source>
</evidence>
<dbReference type="SMART" id="SM00406">
    <property type="entry name" value="IGv"/>
    <property type="match status" value="2"/>
</dbReference>
<dbReference type="InterPro" id="IPR013783">
    <property type="entry name" value="Ig-like_fold"/>
</dbReference>
<dbReference type="GO" id="GO:0002376">
    <property type="term" value="P:immune system process"/>
    <property type="evidence" value="ECO:0007669"/>
    <property type="project" value="UniProtKB-KW"/>
</dbReference>
<dbReference type="Pfam" id="PF07686">
    <property type="entry name" value="V-set"/>
    <property type="match status" value="2"/>
</dbReference>
<keyword evidence="3 10" id="KW-0732">Signal</keyword>
<dbReference type="InterPro" id="IPR013106">
    <property type="entry name" value="Ig_V-set"/>
</dbReference>
<feature type="signal peptide" evidence="10">
    <location>
        <begin position="1"/>
        <end position="20"/>
    </location>
</feature>
<dbReference type="Ensembl" id="ENSSLDT00000025471.1">
    <property type="protein sequence ID" value="ENSSLDP00000024692.1"/>
    <property type="gene ID" value="ENSSLDG00000019204.1"/>
</dbReference>
<evidence type="ECO:0000256" key="8">
    <source>
        <dbReference type="SAM" id="MobiDB-lite"/>
    </source>
</evidence>
<dbReference type="AlphaFoldDB" id="A0A3B4Y5K6"/>
<reference evidence="12" key="2">
    <citation type="submission" date="2025-09" db="UniProtKB">
        <authorList>
            <consortium name="Ensembl"/>
        </authorList>
    </citation>
    <scope>IDENTIFICATION</scope>
</reference>
<evidence type="ECO:0000259" key="11">
    <source>
        <dbReference type="PROSITE" id="PS50835"/>
    </source>
</evidence>
<dbReference type="GeneTree" id="ENSGT00950000182968"/>
<dbReference type="InterPro" id="IPR036179">
    <property type="entry name" value="Ig-like_dom_sf"/>
</dbReference>
<accession>A0A3B4Y5K6</accession>
<dbReference type="OrthoDB" id="6370831at2759"/>
<evidence type="ECO:0000256" key="6">
    <source>
        <dbReference type="ARBA" id="ARBA00023157"/>
    </source>
</evidence>
<dbReference type="InterPro" id="IPR007110">
    <property type="entry name" value="Ig-like_dom"/>
</dbReference>
<dbReference type="GeneID" id="111647037"/>
<dbReference type="STRING" id="1841481.ENSSLDP00000024692"/>
<sequence>MMASLRLVLCLTCLFMGKMAQETGRESSSSAHQERSFISANVGGNVTLRCFYQADDSAWLYWYKQSPGQKPNLISTFYVYDRRITFYHEFKSNPRFTLDPENGNNHLIIKDLHISDSATYYCADSYTFVLRFAEGTIVSVQGSSLNVKASLNQSGSETIQPGGSVTLNCTVHTGTCDGEHSVYWFKDSEESHPRLIYTHGDRNDQCERTPETQNQTCVYNLLLENLDRSNAGTYYCAVASCGQILYGNGTTLDFKYEANSPNSRVYFLSGALVFNTVLVVLLASSVYKIIKRKNCHCTESQARSSAPSTANPEGYQDADNLQYAALNVKPPSRSSRQRNSTKTECVYSSIKQ</sequence>
<dbReference type="SUPFAM" id="SSF48726">
    <property type="entry name" value="Immunoglobulin"/>
    <property type="match status" value="2"/>
</dbReference>
<evidence type="ECO:0000256" key="1">
    <source>
        <dbReference type="ARBA" id="ARBA00004236"/>
    </source>
</evidence>
<feature type="chain" id="PRO_5017214938" evidence="10">
    <location>
        <begin position="21"/>
        <end position="352"/>
    </location>
</feature>
<name>A0A3B4Y5K6_SERLL</name>
<keyword evidence="6" id="KW-1015">Disulfide bond</keyword>
<evidence type="ECO:0000313" key="13">
    <source>
        <dbReference type="Proteomes" id="UP000261360"/>
    </source>
</evidence>
<dbReference type="SMART" id="SM00409">
    <property type="entry name" value="IG"/>
    <property type="match status" value="2"/>
</dbReference>
<keyword evidence="4" id="KW-0391">Immunity</keyword>
<feature type="transmembrane region" description="Helical" evidence="9">
    <location>
        <begin position="265"/>
        <end position="283"/>
    </location>
</feature>
<evidence type="ECO:0000256" key="5">
    <source>
        <dbReference type="ARBA" id="ARBA00023136"/>
    </source>
</evidence>
<dbReference type="Gene3D" id="2.60.40.10">
    <property type="entry name" value="Immunoglobulins"/>
    <property type="match status" value="2"/>
</dbReference>
<keyword evidence="9" id="KW-1133">Transmembrane helix</keyword>
<feature type="domain" description="Ig-like" evidence="11">
    <location>
        <begin position="143"/>
        <end position="253"/>
    </location>
</feature>
<dbReference type="Proteomes" id="UP000261360">
    <property type="component" value="Unplaced"/>
</dbReference>
<organism evidence="12 13">
    <name type="scientific">Seriola lalandi dorsalis</name>
    <dbReference type="NCBI Taxonomy" id="1841481"/>
    <lineage>
        <taxon>Eukaryota</taxon>
        <taxon>Metazoa</taxon>
        <taxon>Chordata</taxon>
        <taxon>Craniata</taxon>
        <taxon>Vertebrata</taxon>
        <taxon>Euteleostomi</taxon>
        <taxon>Actinopterygii</taxon>
        <taxon>Neopterygii</taxon>
        <taxon>Teleostei</taxon>
        <taxon>Neoteleostei</taxon>
        <taxon>Acanthomorphata</taxon>
        <taxon>Carangaria</taxon>
        <taxon>Carangiformes</taxon>
        <taxon>Carangidae</taxon>
        <taxon>Seriola</taxon>
    </lineage>
</organism>
<keyword evidence="2" id="KW-1003">Cell membrane</keyword>
<dbReference type="PANTHER" id="PTHR19433:SF127">
    <property type="entry name" value="NITR9"/>
    <property type="match status" value="1"/>
</dbReference>
<dbReference type="GO" id="GO:0005886">
    <property type="term" value="C:plasma membrane"/>
    <property type="evidence" value="ECO:0007669"/>
    <property type="project" value="UniProtKB-SubCell"/>
</dbReference>
<dbReference type="KEGG" id="slal:111647037"/>
<reference evidence="12" key="1">
    <citation type="submission" date="2025-08" db="UniProtKB">
        <authorList>
            <consortium name="Ensembl"/>
        </authorList>
    </citation>
    <scope>IDENTIFICATION</scope>
</reference>
<evidence type="ECO:0000313" key="12">
    <source>
        <dbReference type="Ensembl" id="ENSSLDP00000024692.1"/>
    </source>
</evidence>
<evidence type="ECO:0000256" key="3">
    <source>
        <dbReference type="ARBA" id="ARBA00022729"/>
    </source>
</evidence>
<dbReference type="CDD" id="cd00099">
    <property type="entry name" value="IgV"/>
    <property type="match status" value="1"/>
</dbReference>
<keyword evidence="9" id="KW-0812">Transmembrane</keyword>
<evidence type="ECO:0000256" key="9">
    <source>
        <dbReference type="SAM" id="Phobius"/>
    </source>
</evidence>
<dbReference type="InterPro" id="IPR003599">
    <property type="entry name" value="Ig_sub"/>
</dbReference>
<dbReference type="InterPro" id="IPR052051">
    <property type="entry name" value="TCR_complex_component"/>
</dbReference>
<feature type="domain" description="Ig-like" evidence="11">
    <location>
        <begin position="43"/>
        <end position="122"/>
    </location>
</feature>
<feature type="region of interest" description="Disordered" evidence="8">
    <location>
        <begin position="329"/>
        <end position="352"/>
    </location>
</feature>